<dbReference type="AlphaFoldDB" id="A0A2N9EIT1"/>
<evidence type="ECO:0000313" key="1">
    <source>
        <dbReference type="EMBL" id="SPC74703.1"/>
    </source>
</evidence>
<proteinExistence type="predicted"/>
<organism evidence="1">
    <name type="scientific">Fagus sylvatica</name>
    <name type="common">Beechnut</name>
    <dbReference type="NCBI Taxonomy" id="28930"/>
    <lineage>
        <taxon>Eukaryota</taxon>
        <taxon>Viridiplantae</taxon>
        <taxon>Streptophyta</taxon>
        <taxon>Embryophyta</taxon>
        <taxon>Tracheophyta</taxon>
        <taxon>Spermatophyta</taxon>
        <taxon>Magnoliopsida</taxon>
        <taxon>eudicotyledons</taxon>
        <taxon>Gunneridae</taxon>
        <taxon>Pentapetalae</taxon>
        <taxon>rosids</taxon>
        <taxon>fabids</taxon>
        <taxon>Fagales</taxon>
        <taxon>Fagaceae</taxon>
        <taxon>Fagus</taxon>
    </lineage>
</organism>
<reference evidence="1" key="1">
    <citation type="submission" date="2018-02" db="EMBL/GenBank/DDBJ databases">
        <authorList>
            <person name="Cohen D.B."/>
            <person name="Kent A.D."/>
        </authorList>
    </citation>
    <scope>NUCLEOTIDE SEQUENCE</scope>
</reference>
<gene>
    <name evidence="1" type="ORF">FSB_LOCUS2585</name>
</gene>
<name>A0A2N9EIT1_FAGSY</name>
<protein>
    <recommendedName>
        <fullName evidence="2">Retrotransposon gag domain-containing protein</fullName>
    </recommendedName>
</protein>
<sequence length="251" mass="29938">MKISKFKGRDPLWWLFEVYNLFALENTPPHHMVSIASYFLEREALEWFQDLEESRLCTDWVEFVCSLQDRLRTPIHNTSMEATTQEFPLELTKIQESKEILEVEEQSKIQEAEVTSKIDEPITAQEVEESTKIIEQPNCQDLNSCELNLKSQMFLEKESFKDDIERRLLYEEITFMYMGSIVKEKCMHLRVKISLSYWLMGRSPLMKFLYLNLEDKIHIQGGWNVMTRIIMHQCLHGRSNIWDEVLECRTR</sequence>
<dbReference type="EMBL" id="OIVN01000121">
    <property type="protein sequence ID" value="SPC74703.1"/>
    <property type="molecule type" value="Genomic_DNA"/>
</dbReference>
<accession>A0A2N9EIT1</accession>
<evidence type="ECO:0008006" key="2">
    <source>
        <dbReference type="Google" id="ProtNLM"/>
    </source>
</evidence>